<gene>
    <name evidence="2" type="ORF">X777_01676</name>
</gene>
<name>A0A026WM01_OOCBI</name>
<protein>
    <submittedName>
        <fullName evidence="2">Uncharacterized protein</fullName>
    </submittedName>
</protein>
<accession>A0A026WM01</accession>
<sequence length="134" mass="15211">MRTELSPRLRRYEPAAKFIFVHYAHVQRYNKESFVSGMHAKENLVAWGIFDEEERGCIVASCNAGKRKKELPPTLEQSGIATTGTGDDEREDGDEDVNEDEDEDDDVDEIRQVWMVQSHLVARSVTNPDGRTAV</sequence>
<dbReference type="AlphaFoldDB" id="A0A026WM01"/>
<proteinExistence type="predicted"/>
<feature type="compositionally biased region" description="Polar residues" evidence="1">
    <location>
        <begin position="75"/>
        <end position="85"/>
    </location>
</feature>
<reference evidence="2 3" key="1">
    <citation type="journal article" date="2014" name="Curr. Biol.">
        <title>The genome of the clonal raider ant Cerapachys biroi.</title>
        <authorList>
            <person name="Oxley P.R."/>
            <person name="Ji L."/>
            <person name="Fetter-Pruneda I."/>
            <person name="McKenzie S.K."/>
            <person name="Li C."/>
            <person name="Hu H."/>
            <person name="Zhang G."/>
            <person name="Kronauer D.J."/>
        </authorList>
    </citation>
    <scope>NUCLEOTIDE SEQUENCE [LARGE SCALE GENOMIC DNA]</scope>
</reference>
<dbReference type="Proteomes" id="UP000053097">
    <property type="component" value="Unassembled WGS sequence"/>
</dbReference>
<feature type="compositionally biased region" description="Acidic residues" evidence="1">
    <location>
        <begin position="86"/>
        <end position="108"/>
    </location>
</feature>
<organism evidence="2 3">
    <name type="scientific">Ooceraea biroi</name>
    <name type="common">Clonal raider ant</name>
    <name type="synonym">Cerapachys biroi</name>
    <dbReference type="NCBI Taxonomy" id="2015173"/>
    <lineage>
        <taxon>Eukaryota</taxon>
        <taxon>Metazoa</taxon>
        <taxon>Ecdysozoa</taxon>
        <taxon>Arthropoda</taxon>
        <taxon>Hexapoda</taxon>
        <taxon>Insecta</taxon>
        <taxon>Pterygota</taxon>
        <taxon>Neoptera</taxon>
        <taxon>Endopterygota</taxon>
        <taxon>Hymenoptera</taxon>
        <taxon>Apocrita</taxon>
        <taxon>Aculeata</taxon>
        <taxon>Formicoidea</taxon>
        <taxon>Formicidae</taxon>
        <taxon>Dorylinae</taxon>
        <taxon>Ooceraea</taxon>
    </lineage>
</organism>
<feature type="region of interest" description="Disordered" evidence="1">
    <location>
        <begin position="66"/>
        <end position="108"/>
    </location>
</feature>
<evidence type="ECO:0000313" key="3">
    <source>
        <dbReference type="Proteomes" id="UP000053097"/>
    </source>
</evidence>
<evidence type="ECO:0000313" key="2">
    <source>
        <dbReference type="EMBL" id="EZA57070.1"/>
    </source>
</evidence>
<keyword evidence="3" id="KW-1185">Reference proteome</keyword>
<evidence type="ECO:0000256" key="1">
    <source>
        <dbReference type="SAM" id="MobiDB-lite"/>
    </source>
</evidence>
<dbReference type="EMBL" id="KK107152">
    <property type="protein sequence ID" value="EZA57070.1"/>
    <property type="molecule type" value="Genomic_DNA"/>
</dbReference>